<keyword evidence="3" id="KW-1185">Reference proteome</keyword>
<evidence type="ECO:0000313" key="3">
    <source>
        <dbReference type="Proteomes" id="UP001139887"/>
    </source>
</evidence>
<evidence type="ECO:0000256" key="1">
    <source>
        <dbReference type="SAM" id="Coils"/>
    </source>
</evidence>
<protein>
    <submittedName>
        <fullName evidence="2">Uncharacterized protein</fullName>
    </submittedName>
</protein>
<evidence type="ECO:0000313" key="2">
    <source>
        <dbReference type="EMBL" id="KAJ2848325.1"/>
    </source>
</evidence>
<accession>A0A9W8I5I4</accession>
<proteinExistence type="predicted"/>
<name>A0A9W8I5I4_9FUNG</name>
<sequence>MDRQNEQRREYLYSNLSKQLTRLNHNFEQLNSNIAKLKDQTEQSQRLAILHTATFMGAKTVFGSNPQPEHS</sequence>
<feature type="coiled-coil region" evidence="1">
    <location>
        <begin position="13"/>
        <end position="47"/>
    </location>
</feature>
<gene>
    <name evidence="2" type="ORF">IWW36_003362</name>
</gene>
<dbReference type="OrthoDB" id="5535866at2759"/>
<dbReference type="EMBL" id="JANBUW010000181">
    <property type="protein sequence ID" value="KAJ2848325.1"/>
    <property type="molecule type" value="Genomic_DNA"/>
</dbReference>
<comment type="caution">
    <text evidence="2">The sequence shown here is derived from an EMBL/GenBank/DDBJ whole genome shotgun (WGS) entry which is preliminary data.</text>
</comment>
<organism evidence="2 3">
    <name type="scientific">Coemansia brasiliensis</name>
    <dbReference type="NCBI Taxonomy" id="2650707"/>
    <lineage>
        <taxon>Eukaryota</taxon>
        <taxon>Fungi</taxon>
        <taxon>Fungi incertae sedis</taxon>
        <taxon>Zoopagomycota</taxon>
        <taxon>Kickxellomycotina</taxon>
        <taxon>Kickxellomycetes</taxon>
        <taxon>Kickxellales</taxon>
        <taxon>Kickxellaceae</taxon>
        <taxon>Coemansia</taxon>
    </lineage>
</organism>
<dbReference type="AlphaFoldDB" id="A0A9W8I5I4"/>
<dbReference type="Proteomes" id="UP001139887">
    <property type="component" value="Unassembled WGS sequence"/>
</dbReference>
<reference evidence="2" key="1">
    <citation type="submission" date="2022-07" db="EMBL/GenBank/DDBJ databases">
        <title>Phylogenomic reconstructions and comparative analyses of Kickxellomycotina fungi.</title>
        <authorList>
            <person name="Reynolds N.K."/>
            <person name="Stajich J.E."/>
            <person name="Barry K."/>
            <person name="Grigoriev I.V."/>
            <person name="Crous P."/>
            <person name="Smith M.E."/>
        </authorList>
    </citation>
    <scope>NUCLEOTIDE SEQUENCE</scope>
    <source>
        <strain evidence="2">NRRL 1566</strain>
    </source>
</reference>
<keyword evidence="1" id="KW-0175">Coiled coil</keyword>